<dbReference type="EMBL" id="JASEJX010000039">
    <property type="protein sequence ID" value="KAK4509418.1"/>
    <property type="molecule type" value="Genomic_DNA"/>
</dbReference>
<protein>
    <submittedName>
        <fullName evidence="2">TRAPP subunit</fullName>
    </submittedName>
</protein>
<dbReference type="Proteomes" id="UP001304243">
    <property type="component" value="Unassembled WGS sequence"/>
</dbReference>
<name>A0AAN7D2M2_9FUNG</name>
<keyword evidence="3" id="KW-1185">Reference proteome</keyword>
<dbReference type="AlphaFoldDB" id="A0AAN7D2M2"/>
<proteinExistence type="predicted"/>
<evidence type="ECO:0000313" key="3">
    <source>
        <dbReference type="Proteomes" id="UP001304243"/>
    </source>
</evidence>
<comment type="caution">
    <text evidence="2">The sequence shown here is derived from an EMBL/GenBank/DDBJ whole genome shotgun (WGS) entry which is preliminary data.</text>
</comment>
<evidence type="ECO:0000313" key="2">
    <source>
        <dbReference type="EMBL" id="KAK4509418.1"/>
    </source>
</evidence>
<feature type="compositionally biased region" description="Polar residues" evidence="1">
    <location>
        <begin position="44"/>
        <end position="53"/>
    </location>
</feature>
<evidence type="ECO:0000256" key="1">
    <source>
        <dbReference type="SAM" id="MobiDB-lite"/>
    </source>
</evidence>
<accession>A0AAN7D2M2</accession>
<organism evidence="2 3">
    <name type="scientific">Mucor velutinosus</name>
    <dbReference type="NCBI Taxonomy" id="708070"/>
    <lineage>
        <taxon>Eukaryota</taxon>
        <taxon>Fungi</taxon>
        <taxon>Fungi incertae sedis</taxon>
        <taxon>Mucoromycota</taxon>
        <taxon>Mucoromycotina</taxon>
        <taxon>Mucoromycetes</taxon>
        <taxon>Mucorales</taxon>
        <taxon>Mucorineae</taxon>
        <taxon>Mucoraceae</taxon>
        <taxon>Mucor</taxon>
    </lineage>
</organism>
<dbReference type="GeneID" id="89951455"/>
<dbReference type="RefSeq" id="XP_064676084.1">
    <property type="nucleotide sequence ID" value="XM_064827027.1"/>
</dbReference>
<gene>
    <name evidence="2" type="primary">TRS20</name>
    <name evidence="2" type="ORF">ATC70_007769</name>
</gene>
<reference evidence="2 3" key="1">
    <citation type="submission" date="2022-11" db="EMBL/GenBank/DDBJ databases">
        <title>Mucor velutinosus strain NIH1002 WGS.</title>
        <authorList>
            <person name="Subramanian P."/>
            <person name="Mullikin J.C."/>
            <person name="Segre J.A."/>
            <person name="Zelazny A.M."/>
        </authorList>
    </citation>
    <scope>NUCLEOTIDE SEQUENCE [LARGE SCALE GENOMIC DNA]</scope>
    <source>
        <strain evidence="2 3">NIH1002</strain>
    </source>
</reference>
<feature type="region of interest" description="Disordered" evidence="1">
    <location>
        <begin position="14"/>
        <end position="62"/>
    </location>
</feature>
<sequence length="139" mass="15451">MTIRKKLLASILPIRTNEPGTSPASAVPVPENHQHENRSPAPHASTNNRSTGELQDPQEPLKTNIPRFSSLWLHRHWKTVFHTPRGVRPYRRFIVSWLGRIGFIAKGIVYAVMGGLCIATAQHLKGDITGTESPMVCVV</sequence>